<evidence type="ECO:0000256" key="4">
    <source>
        <dbReference type="ARBA" id="ARBA00022692"/>
    </source>
</evidence>
<feature type="short sequence motif" description="TonB C-terminal box" evidence="10">
    <location>
        <begin position="986"/>
        <end position="1003"/>
    </location>
</feature>
<dbReference type="InterPro" id="IPR012910">
    <property type="entry name" value="Plug_dom"/>
</dbReference>
<dbReference type="PANTHER" id="PTHR30069:SF46">
    <property type="entry name" value="OAR PROTEIN"/>
    <property type="match status" value="1"/>
</dbReference>
<evidence type="ECO:0000256" key="1">
    <source>
        <dbReference type="ARBA" id="ARBA00004571"/>
    </source>
</evidence>
<accession>A0A9X2EPT5</accession>
<dbReference type="SUPFAM" id="SSF49452">
    <property type="entry name" value="Starch-binding domain-like"/>
    <property type="match status" value="1"/>
</dbReference>
<comment type="similarity">
    <text evidence="9">Belongs to the TonB-dependent receptor family.</text>
</comment>
<keyword evidence="15" id="KW-1185">Reference proteome</keyword>
<feature type="chain" id="PRO_5040776936" evidence="11">
    <location>
        <begin position="25"/>
        <end position="1003"/>
    </location>
</feature>
<feature type="signal peptide" evidence="11">
    <location>
        <begin position="1"/>
        <end position="24"/>
    </location>
</feature>
<feature type="domain" description="TonB-dependent transporter Oar-like beta-barrel" evidence="13">
    <location>
        <begin position="330"/>
        <end position="594"/>
    </location>
</feature>
<dbReference type="RefSeq" id="WP_252470421.1">
    <property type="nucleotide sequence ID" value="NZ_JALBWM010000069.1"/>
</dbReference>
<proteinExistence type="inferred from homology"/>
<evidence type="ECO:0000256" key="9">
    <source>
        <dbReference type="PROSITE-ProRule" id="PRU01360"/>
    </source>
</evidence>
<evidence type="ECO:0000259" key="13">
    <source>
        <dbReference type="Pfam" id="PF25183"/>
    </source>
</evidence>
<dbReference type="PROSITE" id="PS01156">
    <property type="entry name" value="TONB_DEPENDENT_REC_2"/>
    <property type="match status" value="1"/>
</dbReference>
<dbReference type="Pfam" id="PF25183">
    <property type="entry name" value="OMP_b-brl_4"/>
    <property type="match status" value="1"/>
</dbReference>
<evidence type="ECO:0000256" key="2">
    <source>
        <dbReference type="ARBA" id="ARBA00022448"/>
    </source>
</evidence>
<evidence type="ECO:0000256" key="6">
    <source>
        <dbReference type="ARBA" id="ARBA00023077"/>
    </source>
</evidence>
<dbReference type="GO" id="GO:0009279">
    <property type="term" value="C:cell outer membrane"/>
    <property type="evidence" value="ECO:0007669"/>
    <property type="project" value="UniProtKB-SubCell"/>
</dbReference>
<evidence type="ECO:0000256" key="10">
    <source>
        <dbReference type="PROSITE-ProRule" id="PRU10144"/>
    </source>
</evidence>
<dbReference type="InterPro" id="IPR036942">
    <property type="entry name" value="Beta-barrel_TonB_sf"/>
</dbReference>
<keyword evidence="6" id="KW-0798">TonB box</keyword>
<dbReference type="SUPFAM" id="SSF56935">
    <property type="entry name" value="Porins"/>
    <property type="match status" value="1"/>
</dbReference>
<dbReference type="InterPro" id="IPR013784">
    <property type="entry name" value="Carb-bd-like_fold"/>
</dbReference>
<dbReference type="GO" id="GO:0015344">
    <property type="term" value="F:siderophore uptake transmembrane transporter activity"/>
    <property type="evidence" value="ECO:0007669"/>
    <property type="project" value="TreeGrafter"/>
</dbReference>
<dbReference type="Pfam" id="PF07715">
    <property type="entry name" value="Plug"/>
    <property type="match status" value="1"/>
</dbReference>
<name>A0A9X2EPT5_9GAMM</name>
<evidence type="ECO:0000259" key="12">
    <source>
        <dbReference type="Pfam" id="PF07715"/>
    </source>
</evidence>
<evidence type="ECO:0000256" key="3">
    <source>
        <dbReference type="ARBA" id="ARBA00022452"/>
    </source>
</evidence>
<keyword evidence="8 9" id="KW-0998">Cell outer membrane</keyword>
<dbReference type="InterPro" id="IPR037066">
    <property type="entry name" value="Plug_dom_sf"/>
</dbReference>
<evidence type="ECO:0000256" key="7">
    <source>
        <dbReference type="ARBA" id="ARBA00023136"/>
    </source>
</evidence>
<dbReference type="Pfam" id="PF13620">
    <property type="entry name" value="CarboxypepD_reg"/>
    <property type="match status" value="1"/>
</dbReference>
<sequence length="1003" mass="109414">MNLFKRTLLAASIGLSMVGGQVHATGNSSSNIVGVIESSEQNAVEEYLITVNNLSTGLTRSIESSSGENFRFAKLPIGMYQVVVTQDGEKVGERTVRVSLGVNANANFDLGEVYEEVIVEGKLLTSVDTYTMDSGLVMGEAELDALPIARNLTAVSLLAPGVIAGDTGFGTGNSFGAASFGGASIAENSCYINGLEVTNTRQGIGCSTVPFEFYQEFQVKTGGYSAEFGRTTGGVVNAVTKSGSNSWEFGSTVYWEPNFLRSEGSISKGNNGTGDVFRNESQNEFDEVSYTFSASGPIIKDKLFFYGLINPRDKTDKFAYRSGTDQANVDTQFRERESSGADNLFWGAKIDWDINDSHRISYFGFSDRNETEELIYDFDANTGVIGQNIGASAGVTTGNTRIRGSEAHSFNYTGYITDDLSISAMAGEIETEYTTEPLALECPAIADEAGLGVSTCGGGTIGSNFDENRQYRLDVSYSLGDHGLKAGVDIQERSSTRTTAPVAGHSWTYETVGIGGVVQGDEGALFTNETGEPLQVVSDRIFEGGGGFKSDLTAFYIEDQWQILDDLMISVGLRKDIYEGEGTTGKQLFEFDTDIAPRLGFSWDPFSDGETKIYGTWGRYYLPIANNTIYRAASGVSDSTTYYTYSGIDTVTNAPTGITPINGDVPSSSVVSSVPVIPEKDIFQAQEAEPFARDEYILGFETAINEDMRVGVRGVYREVVSALDDYCGRYAWPYCVLVNPGEDMSWYADGYYWDGSALDVKGDLVDGKPDPNSLREFSADTIGLPEAKNIYRAIQADLTYSTDQMTWKFIYTWSRSTGNFEGAVKSDIDQADAGVTQDFDFPALMDGAEGYQPNDRRHVFKVFGSYDFTEDFSFGLNATLASGRPISAFGHSYPSSDPNIYGSYGDTFYHLDPETGEYVYIPRGEVGRTPWTFNVDASLRYRFLLNGVDMTASLDVYNLFDNQEATSVNEHYELNSAEVNDWYGAAYDWTAPRAARLGITAVF</sequence>
<evidence type="ECO:0000313" key="14">
    <source>
        <dbReference type="EMBL" id="MCO1335574.1"/>
    </source>
</evidence>
<protein>
    <submittedName>
        <fullName evidence="14">TonB-dependent receptor</fullName>
    </submittedName>
</protein>
<dbReference type="GO" id="GO:0030246">
    <property type="term" value="F:carbohydrate binding"/>
    <property type="evidence" value="ECO:0007669"/>
    <property type="project" value="InterPro"/>
</dbReference>
<organism evidence="14 15">
    <name type="scientific">Microbulbifer okhotskensis</name>
    <dbReference type="NCBI Taxonomy" id="2926617"/>
    <lineage>
        <taxon>Bacteria</taxon>
        <taxon>Pseudomonadati</taxon>
        <taxon>Pseudomonadota</taxon>
        <taxon>Gammaproteobacteria</taxon>
        <taxon>Cellvibrionales</taxon>
        <taxon>Microbulbiferaceae</taxon>
        <taxon>Microbulbifer</taxon>
    </lineage>
</organism>
<dbReference type="EMBL" id="JALBWM010000069">
    <property type="protein sequence ID" value="MCO1335574.1"/>
    <property type="molecule type" value="Genomic_DNA"/>
</dbReference>
<dbReference type="AlphaFoldDB" id="A0A9X2EPT5"/>
<dbReference type="PROSITE" id="PS52016">
    <property type="entry name" value="TONB_DEPENDENT_REC_3"/>
    <property type="match status" value="1"/>
</dbReference>
<dbReference type="Proteomes" id="UP001139028">
    <property type="component" value="Unassembled WGS sequence"/>
</dbReference>
<evidence type="ECO:0000256" key="8">
    <source>
        <dbReference type="ARBA" id="ARBA00023237"/>
    </source>
</evidence>
<keyword evidence="3 9" id="KW-1134">Transmembrane beta strand</keyword>
<gene>
    <name evidence="14" type="ORF">MO867_14640</name>
</gene>
<evidence type="ECO:0000313" key="15">
    <source>
        <dbReference type="Proteomes" id="UP001139028"/>
    </source>
</evidence>
<comment type="caution">
    <text evidence="14">The sequence shown here is derived from an EMBL/GenBank/DDBJ whole genome shotgun (WGS) entry which is preliminary data.</text>
</comment>
<keyword evidence="14" id="KW-0675">Receptor</keyword>
<dbReference type="Gene3D" id="2.170.130.10">
    <property type="entry name" value="TonB-dependent receptor, plug domain"/>
    <property type="match status" value="1"/>
</dbReference>
<dbReference type="Gene3D" id="2.40.170.20">
    <property type="entry name" value="TonB-dependent receptor, beta-barrel domain"/>
    <property type="match status" value="2"/>
</dbReference>
<reference evidence="14" key="1">
    <citation type="journal article" date="2022" name="Arch. Microbiol.">
        <title>Microbulbifer okhotskensis sp. nov., isolated from a deep bottom sediment of the Okhotsk Sea.</title>
        <authorList>
            <person name="Romanenko L."/>
            <person name="Kurilenko V."/>
            <person name="Otstavnykh N."/>
            <person name="Velansky P."/>
            <person name="Isaeva M."/>
            <person name="Mikhailov V."/>
        </authorList>
    </citation>
    <scope>NUCLEOTIDE SEQUENCE</scope>
    <source>
        <strain evidence="14">OS29</strain>
    </source>
</reference>
<dbReference type="InterPro" id="IPR039426">
    <property type="entry name" value="TonB-dep_rcpt-like"/>
</dbReference>
<keyword evidence="2 9" id="KW-0813">Transport</keyword>
<comment type="subcellular location">
    <subcellularLocation>
        <location evidence="1 9">Cell outer membrane</location>
        <topology evidence="1 9">Multi-pass membrane protein</topology>
    </subcellularLocation>
</comment>
<keyword evidence="5 11" id="KW-0732">Signal</keyword>
<dbReference type="GO" id="GO:0044718">
    <property type="term" value="P:siderophore transmembrane transport"/>
    <property type="evidence" value="ECO:0007669"/>
    <property type="project" value="TreeGrafter"/>
</dbReference>
<evidence type="ECO:0000256" key="5">
    <source>
        <dbReference type="ARBA" id="ARBA00022729"/>
    </source>
</evidence>
<evidence type="ECO:0000256" key="11">
    <source>
        <dbReference type="SAM" id="SignalP"/>
    </source>
</evidence>
<dbReference type="InterPro" id="IPR057601">
    <property type="entry name" value="Oar-like_b-barrel"/>
</dbReference>
<feature type="domain" description="TonB-dependent receptor plug" evidence="12">
    <location>
        <begin position="137"/>
        <end position="235"/>
    </location>
</feature>
<keyword evidence="4 9" id="KW-0812">Transmembrane</keyword>
<dbReference type="PANTHER" id="PTHR30069">
    <property type="entry name" value="TONB-DEPENDENT OUTER MEMBRANE RECEPTOR"/>
    <property type="match status" value="1"/>
</dbReference>
<dbReference type="InterPro" id="IPR010917">
    <property type="entry name" value="TonB_rcpt_CS"/>
</dbReference>
<keyword evidence="7 9" id="KW-0472">Membrane</keyword>